<proteinExistence type="predicted"/>
<accession>A0A948WZ95</accession>
<evidence type="ECO:0000259" key="1">
    <source>
        <dbReference type="SMART" id="SM01078"/>
    </source>
</evidence>
<feature type="domain" description="CGGC" evidence="1">
    <location>
        <begin position="15"/>
        <end position="125"/>
    </location>
</feature>
<dbReference type="EMBL" id="JAHLFE010000108">
    <property type="protein sequence ID" value="MBU3844317.1"/>
    <property type="molecule type" value="Genomic_DNA"/>
</dbReference>
<protein>
    <submittedName>
        <fullName evidence="2">CGGC domain-containing protein</fullName>
    </submittedName>
</protein>
<organism evidence="2 3">
    <name type="scientific">Candidatus Anaerobiospirillum pullicola</name>
    <dbReference type="NCBI Taxonomy" id="2838451"/>
    <lineage>
        <taxon>Bacteria</taxon>
        <taxon>Pseudomonadati</taxon>
        <taxon>Pseudomonadota</taxon>
        <taxon>Gammaproteobacteria</taxon>
        <taxon>Aeromonadales</taxon>
        <taxon>Succinivibrionaceae</taxon>
        <taxon>Anaerobiospirillum</taxon>
    </lineage>
</organism>
<comment type="caution">
    <text evidence="2">The sequence shown here is derived from an EMBL/GenBank/DDBJ whole genome shotgun (WGS) entry which is preliminary data.</text>
</comment>
<evidence type="ECO:0000313" key="2">
    <source>
        <dbReference type="EMBL" id="MBU3844317.1"/>
    </source>
</evidence>
<evidence type="ECO:0000313" key="3">
    <source>
        <dbReference type="Proteomes" id="UP000733611"/>
    </source>
</evidence>
<dbReference type="AlphaFoldDB" id="A0A948WZ95"/>
<name>A0A948WZ95_9GAMM</name>
<dbReference type="InterPro" id="IPR014925">
    <property type="entry name" value="CGGC_dom"/>
</dbReference>
<dbReference type="Pfam" id="PF08821">
    <property type="entry name" value="CGGC"/>
    <property type="match status" value="1"/>
</dbReference>
<sequence>MAATTTEATSQPPIKLGIIRCQQTEDYCPGTKCFQTVQSKQGAFAELNSSSDIELVGFTNCGGCPGKRVLARAELLLKKGANTIAFGSCVQKGLPLDFPCPFAARMKKLLQNKLPTDIRILDYTH</sequence>
<dbReference type="SMART" id="SM01078">
    <property type="entry name" value="CGGC"/>
    <property type="match status" value="1"/>
</dbReference>
<reference evidence="2" key="2">
    <citation type="submission" date="2021-04" db="EMBL/GenBank/DDBJ databases">
        <authorList>
            <person name="Gilroy R."/>
        </authorList>
    </citation>
    <scope>NUCLEOTIDE SEQUENCE</scope>
    <source>
        <strain evidence="2">378</strain>
    </source>
</reference>
<reference evidence="2" key="1">
    <citation type="journal article" date="2021" name="PeerJ">
        <title>Extensive microbial diversity within the chicken gut microbiome revealed by metagenomics and culture.</title>
        <authorList>
            <person name="Gilroy R."/>
            <person name="Ravi A."/>
            <person name="Getino M."/>
            <person name="Pursley I."/>
            <person name="Horton D.L."/>
            <person name="Alikhan N.F."/>
            <person name="Baker D."/>
            <person name="Gharbi K."/>
            <person name="Hall N."/>
            <person name="Watson M."/>
            <person name="Adriaenssens E.M."/>
            <person name="Foster-Nyarko E."/>
            <person name="Jarju S."/>
            <person name="Secka A."/>
            <person name="Antonio M."/>
            <person name="Oren A."/>
            <person name="Chaudhuri R.R."/>
            <person name="La Ragione R."/>
            <person name="Hildebrand F."/>
            <person name="Pallen M.J."/>
        </authorList>
    </citation>
    <scope>NUCLEOTIDE SEQUENCE</scope>
    <source>
        <strain evidence="2">378</strain>
    </source>
</reference>
<gene>
    <name evidence="2" type="ORF">H9847_05540</name>
</gene>
<dbReference type="Proteomes" id="UP000733611">
    <property type="component" value="Unassembled WGS sequence"/>
</dbReference>